<keyword evidence="2" id="KW-0328">Glycosyltransferase</keyword>
<proteinExistence type="inferred from homology"/>
<dbReference type="Gene3D" id="3.40.50.2000">
    <property type="entry name" value="Glycogen Phosphorylase B"/>
    <property type="match status" value="1"/>
</dbReference>
<dbReference type="GO" id="GO:0035251">
    <property type="term" value="F:UDP-glucosyltransferase activity"/>
    <property type="evidence" value="ECO:0007669"/>
    <property type="project" value="InterPro"/>
</dbReference>
<dbReference type="Proteomes" id="UP001163823">
    <property type="component" value="Chromosome 3"/>
</dbReference>
<evidence type="ECO:0000256" key="2">
    <source>
        <dbReference type="ARBA" id="ARBA00022676"/>
    </source>
</evidence>
<dbReference type="AlphaFoldDB" id="A0AAD7VFN1"/>
<dbReference type="KEGG" id="qsa:O6P43_004242"/>
<dbReference type="PANTHER" id="PTHR48048">
    <property type="entry name" value="GLYCOSYLTRANSFERASE"/>
    <property type="match status" value="1"/>
</dbReference>
<dbReference type="PANTHER" id="PTHR48048:SF30">
    <property type="entry name" value="GLYCOSYLTRANSFERASE"/>
    <property type="match status" value="1"/>
</dbReference>
<protein>
    <submittedName>
        <fullName evidence="3">Glycosyltransferase</fullName>
    </submittedName>
</protein>
<dbReference type="EMBL" id="JARAOO010000003">
    <property type="protein sequence ID" value="KAJ7974121.1"/>
    <property type="molecule type" value="Genomic_DNA"/>
</dbReference>
<dbReference type="InterPro" id="IPR050481">
    <property type="entry name" value="UDP-glycosyltransf_plant"/>
</dbReference>
<keyword evidence="4" id="KW-1185">Reference proteome</keyword>
<evidence type="ECO:0000313" key="4">
    <source>
        <dbReference type="Proteomes" id="UP001163823"/>
    </source>
</evidence>
<dbReference type="SUPFAM" id="SSF53756">
    <property type="entry name" value="UDP-Glycosyltransferase/glycogen phosphorylase"/>
    <property type="match status" value="1"/>
</dbReference>
<reference evidence="3" key="1">
    <citation type="journal article" date="2023" name="Science">
        <title>Elucidation of the pathway for biosynthesis of saponin adjuvants from the soapbark tree.</title>
        <authorList>
            <person name="Reed J."/>
            <person name="Orme A."/>
            <person name="El-Demerdash A."/>
            <person name="Owen C."/>
            <person name="Martin L.B.B."/>
            <person name="Misra R.C."/>
            <person name="Kikuchi S."/>
            <person name="Rejzek M."/>
            <person name="Martin A.C."/>
            <person name="Harkess A."/>
            <person name="Leebens-Mack J."/>
            <person name="Louveau T."/>
            <person name="Stephenson M.J."/>
            <person name="Osbourn A."/>
        </authorList>
    </citation>
    <scope>NUCLEOTIDE SEQUENCE</scope>
    <source>
        <strain evidence="3">S10</strain>
    </source>
</reference>
<evidence type="ECO:0000256" key="1">
    <source>
        <dbReference type="ARBA" id="ARBA00009995"/>
    </source>
</evidence>
<evidence type="ECO:0000313" key="3">
    <source>
        <dbReference type="EMBL" id="KAJ7974121.1"/>
    </source>
</evidence>
<comment type="caution">
    <text evidence="3">The sequence shown here is derived from an EMBL/GenBank/DDBJ whole genome shotgun (WGS) entry which is preliminary data.</text>
</comment>
<accession>A0AAD7VFN1</accession>
<keyword evidence="2" id="KW-0808">Transferase</keyword>
<sequence length="141" mass="16020">MSIKLSYPSLKAIPFKPSLWISSALNLSVTSQLSIPVYYFFTSFLYFPTIHNTTTKSLKELNTTLNIPGVPPMPSSDMPKPLLERTDKAYEYLLNSSLLAPKTAGAIINTFEFWNQKPLKQFPMAYVCRIVHHHPFIVLVL</sequence>
<organism evidence="3 4">
    <name type="scientific">Quillaja saponaria</name>
    <name type="common">Soap bark tree</name>
    <dbReference type="NCBI Taxonomy" id="32244"/>
    <lineage>
        <taxon>Eukaryota</taxon>
        <taxon>Viridiplantae</taxon>
        <taxon>Streptophyta</taxon>
        <taxon>Embryophyta</taxon>
        <taxon>Tracheophyta</taxon>
        <taxon>Spermatophyta</taxon>
        <taxon>Magnoliopsida</taxon>
        <taxon>eudicotyledons</taxon>
        <taxon>Gunneridae</taxon>
        <taxon>Pentapetalae</taxon>
        <taxon>rosids</taxon>
        <taxon>fabids</taxon>
        <taxon>Fabales</taxon>
        <taxon>Quillajaceae</taxon>
        <taxon>Quillaja</taxon>
    </lineage>
</organism>
<gene>
    <name evidence="3" type="ORF">O6P43_004242</name>
</gene>
<name>A0AAD7VFN1_QUISA</name>
<comment type="similarity">
    <text evidence="1">Belongs to the UDP-glycosyltransferase family.</text>
</comment>